<feature type="transmembrane region" description="Helical" evidence="2">
    <location>
        <begin position="169"/>
        <end position="194"/>
    </location>
</feature>
<evidence type="ECO:0000313" key="4">
    <source>
        <dbReference type="Proteomes" id="UP000320333"/>
    </source>
</evidence>
<evidence type="ECO:0000313" key="3">
    <source>
        <dbReference type="EMBL" id="TPX75960.1"/>
    </source>
</evidence>
<feature type="compositionally biased region" description="Polar residues" evidence="1">
    <location>
        <begin position="30"/>
        <end position="42"/>
    </location>
</feature>
<keyword evidence="2" id="KW-0812">Transmembrane</keyword>
<feature type="transmembrane region" description="Helical" evidence="2">
    <location>
        <begin position="206"/>
        <end position="226"/>
    </location>
</feature>
<protein>
    <submittedName>
        <fullName evidence="3">Uncharacterized protein</fullName>
    </submittedName>
</protein>
<sequence>MPINRALPHSNAPLREDSDIILTVRGTTHMHNAPQTSQSTLTIPEPGPSMDLISSFSEQPGPHHVHSSPGANSNHDAPAINAVGVSPPEYSPSALPPSYWSGEMDQSEDGDCTSSDSDAATLHEGLGRRLPREIDAAVALTEPRARKPKNFKRWRKTHRKLLRLRNLKWYALFLIKWDVALSIFLLISTLLLIIPGSLVQGATPAITPAEYLILLIPLLYIIISVFGKRAYSTCTSASNPLRDGPVPPTHFLSLYNVAYLIRCGLDMTAFLKHPNSSDRFWTASVIRSVISVATPGVALFFPQLFPCRDGRFGYDDVLDSKWGNSTVFNNDTSFLNWLESSSSSDMSARDASAVDWDNDTSASVATLNLGTCVSGKLLLPLQATLYGFRVLSVLFLLYYTQRLSRRLLRRLGRNLAYPPAPASQRTGQAIDMVEVI</sequence>
<dbReference type="EMBL" id="QEAP01000062">
    <property type="protein sequence ID" value="TPX75960.1"/>
    <property type="molecule type" value="Genomic_DNA"/>
</dbReference>
<dbReference type="AlphaFoldDB" id="A0A507FJR5"/>
<accession>A0A507FJR5</accession>
<proteinExistence type="predicted"/>
<keyword evidence="2" id="KW-1133">Transmembrane helix</keyword>
<reference evidence="3 4" key="1">
    <citation type="journal article" date="2019" name="Sci. Rep.">
        <title>Comparative genomics of chytrid fungi reveal insights into the obligate biotrophic and pathogenic lifestyle of Synchytrium endobioticum.</title>
        <authorList>
            <person name="van de Vossenberg B.T.L.H."/>
            <person name="Warris S."/>
            <person name="Nguyen H.D.T."/>
            <person name="van Gent-Pelzer M.P.E."/>
            <person name="Joly D.L."/>
            <person name="van de Geest H.C."/>
            <person name="Bonants P.J.M."/>
            <person name="Smith D.S."/>
            <person name="Levesque C.A."/>
            <person name="van der Lee T.A.J."/>
        </authorList>
    </citation>
    <scope>NUCLEOTIDE SEQUENCE [LARGE SCALE GENOMIC DNA]</scope>
    <source>
        <strain evidence="3 4">CBS 675.73</strain>
    </source>
</reference>
<comment type="caution">
    <text evidence="3">The sequence shown here is derived from an EMBL/GenBank/DDBJ whole genome shotgun (WGS) entry which is preliminary data.</text>
</comment>
<gene>
    <name evidence="3" type="ORF">CcCBS67573_g02763</name>
</gene>
<keyword evidence="4" id="KW-1185">Reference proteome</keyword>
<dbReference type="Proteomes" id="UP000320333">
    <property type="component" value="Unassembled WGS sequence"/>
</dbReference>
<dbReference type="OrthoDB" id="2161971at2759"/>
<evidence type="ECO:0000256" key="2">
    <source>
        <dbReference type="SAM" id="Phobius"/>
    </source>
</evidence>
<feature type="transmembrane region" description="Helical" evidence="2">
    <location>
        <begin position="383"/>
        <end position="400"/>
    </location>
</feature>
<name>A0A507FJR5_9FUNG</name>
<keyword evidence="2" id="KW-0472">Membrane</keyword>
<evidence type="ECO:0000256" key="1">
    <source>
        <dbReference type="SAM" id="MobiDB-lite"/>
    </source>
</evidence>
<organism evidence="3 4">
    <name type="scientific">Chytriomyces confervae</name>
    <dbReference type="NCBI Taxonomy" id="246404"/>
    <lineage>
        <taxon>Eukaryota</taxon>
        <taxon>Fungi</taxon>
        <taxon>Fungi incertae sedis</taxon>
        <taxon>Chytridiomycota</taxon>
        <taxon>Chytridiomycota incertae sedis</taxon>
        <taxon>Chytridiomycetes</taxon>
        <taxon>Chytridiales</taxon>
        <taxon>Chytriomycetaceae</taxon>
        <taxon>Chytriomyces</taxon>
    </lineage>
</organism>
<feature type="region of interest" description="Disordered" evidence="1">
    <location>
        <begin position="30"/>
        <end position="119"/>
    </location>
</feature>
<feature type="transmembrane region" description="Helical" evidence="2">
    <location>
        <begin position="280"/>
        <end position="301"/>
    </location>
</feature>